<accession>A0A099YB21</accession>
<evidence type="ECO:0000313" key="2">
    <source>
        <dbReference type="EMBL" id="KGL66622.1"/>
    </source>
</evidence>
<reference evidence="2 4" key="1">
    <citation type="submission" date="2014-09" db="EMBL/GenBank/DDBJ databases">
        <title>Lactobacillus mucosae CRL573 Genome Sequencing.</title>
        <authorList>
            <person name="Bleckwedel J."/>
            <person name="Teran L.C."/>
            <person name="Bonacina J."/>
            <person name="Saavedra L."/>
            <person name="Mozzi F.B."/>
            <person name="Raya R.R."/>
        </authorList>
    </citation>
    <scope>NUCLEOTIDE SEQUENCE [LARGE SCALE GENOMIC DNA]</scope>
    <source>
        <strain evidence="2 4">CRL573</strain>
    </source>
</reference>
<feature type="transmembrane region" description="Helical" evidence="1">
    <location>
        <begin position="57"/>
        <end position="78"/>
    </location>
</feature>
<gene>
    <name evidence="3" type="ORF">LMUP508_00384</name>
    <name evidence="2" type="ORF">LX03_07095</name>
</gene>
<keyword evidence="1" id="KW-1133">Transmembrane helix</keyword>
<dbReference type="RefSeq" id="WP_034540438.1">
    <property type="nucleotide sequence ID" value="NZ_CABFNH010000005.1"/>
</dbReference>
<keyword evidence="1" id="KW-0812">Transmembrane</keyword>
<keyword evidence="1" id="KW-0472">Membrane</keyword>
<evidence type="ECO:0000313" key="5">
    <source>
        <dbReference type="Proteomes" id="UP000365705"/>
    </source>
</evidence>
<evidence type="ECO:0000256" key="1">
    <source>
        <dbReference type="SAM" id="Phobius"/>
    </source>
</evidence>
<dbReference type="EMBL" id="JROC01000034">
    <property type="protein sequence ID" value="KGL66622.1"/>
    <property type="molecule type" value="Genomic_DNA"/>
</dbReference>
<reference evidence="3 5" key="2">
    <citation type="submission" date="2019-06" db="EMBL/GenBank/DDBJ databases">
        <authorList>
            <person name="Rodrigo-Torres L."/>
            <person name="Arahal R. D."/>
            <person name="Lucena T."/>
        </authorList>
    </citation>
    <scope>NUCLEOTIDE SEQUENCE [LARGE SCALE GENOMIC DNA]</scope>
    <source>
        <strain evidence="3 5">INIA P508</strain>
    </source>
</reference>
<dbReference type="AlphaFoldDB" id="A0A099YB21"/>
<feature type="transmembrane region" description="Helical" evidence="1">
    <location>
        <begin position="212"/>
        <end position="235"/>
    </location>
</feature>
<feature type="transmembrane region" description="Helical" evidence="1">
    <location>
        <begin position="170"/>
        <end position="192"/>
    </location>
</feature>
<dbReference type="Proteomes" id="UP000365705">
    <property type="component" value="Unassembled WGS sequence"/>
</dbReference>
<evidence type="ECO:0000313" key="4">
    <source>
        <dbReference type="Proteomes" id="UP000030001"/>
    </source>
</evidence>
<sequence length="248" mass="28031">MISAKQKLVIRTDLYRCGRGFVIAAIWLAAIQAFFAIVNLIFGGISFGDLLDDLRGIFSGWTFIASVTPFVYFLITPYSNFKWTIQNGISRKTLWRSQMISAVVITLIQELAIIIFNFLANGSLSEKIIYNNSISIWWGLLFELLLLFETTMTAMAIGYFFSLLNRKWKVIVAIGGPILAVFCIYYLTRLLIKLGVFQFIGSNWSIDLTGQAAKTAIIVTLVVSAIVWTLLMMLVSRISAKHMQLRRD</sequence>
<proteinExistence type="predicted"/>
<feature type="transmembrane region" description="Helical" evidence="1">
    <location>
        <begin position="21"/>
        <end position="45"/>
    </location>
</feature>
<dbReference type="Proteomes" id="UP000030001">
    <property type="component" value="Unassembled WGS sequence"/>
</dbReference>
<evidence type="ECO:0000313" key="3">
    <source>
        <dbReference type="EMBL" id="VTZ88600.1"/>
    </source>
</evidence>
<name>A0A099YB21_LIMMU</name>
<organism evidence="2 4">
    <name type="scientific">Limosilactobacillus mucosae</name>
    <name type="common">Lactobacillus mucosae</name>
    <dbReference type="NCBI Taxonomy" id="97478"/>
    <lineage>
        <taxon>Bacteria</taxon>
        <taxon>Bacillati</taxon>
        <taxon>Bacillota</taxon>
        <taxon>Bacilli</taxon>
        <taxon>Lactobacillales</taxon>
        <taxon>Lactobacillaceae</taxon>
        <taxon>Limosilactobacillus</taxon>
    </lineage>
</organism>
<protein>
    <submittedName>
        <fullName evidence="2">Uncharacterized protein</fullName>
    </submittedName>
</protein>
<feature type="transmembrane region" description="Helical" evidence="1">
    <location>
        <begin position="99"/>
        <end position="120"/>
    </location>
</feature>
<feature type="transmembrane region" description="Helical" evidence="1">
    <location>
        <begin position="140"/>
        <end position="163"/>
    </location>
</feature>
<dbReference type="EMBL" id="CABFNH010000005">
    <property type="protein sequence ID" value="VTZ88600.1"/>
    <property type="molecule type" value="Genomic_DNA"/>
</dbReference>